<dbReference type="PANTHER" id="PTHR11129:SF2">
    <property type="entry name" value="GERANYLGERANYL TRANSFERASE TYPE-2 SUBUNIT ALPHA"/>
    <property type="match status" value="1"/>
</dbReference>
<dbReference type="Proteomes" id="UP001154078">
    <property type="component" value="Chromosome 5"/>
</dbReference>
<evidence type="ECO:0000256" key="5">
    <source>
        <dbReference type="ARBA" id="ARBA00022679"/>
    </source>
</evidence>
<organism evidence="10 11">
    <name type="scientific">Brassicogethes aeneus</name>
    <name type="common">Rape pollen beetle</name>
    <name type="synonym">Meligethes aeneus</name>
    <dbReference type="NCBI Taxonomy" id="1431903"/>
    <lineage>
        <taxon>Eukaryota</taxon>
        <taxon>Metazoa</taxon>
        <taxon>Ecdysozoa</taxon>
        <taxon>Arthropoda</taxon>
        <taxon>Hexapoda</taxon>
        <taxon>Insecta</taxon>
        <taxon>Pterygota</taxon>
        <taxon>Neoptera</taxon>
        <taxon>Endopterygota</taxon>
        <taxon>Coleoptera</taxon>
        <taxon>Polyphaga</taxon>
        <taxon>Cucujiformia</taxon>
        <taxon>Nitidulidae</taxon>
        <taxon>Meligethinae</taxon>
        <taxon>Brassicogethes</taxon>
    </lineage>
</organism>
<dbReference type="OrthoDB" id="1658at2759"/>
<dbReference type="GO" id="GO:0097354">
    <property type="term" value="P:prenylation"/>
    <property type="evidence" value="ECO:0007669"/>
    <property type="project" value="UniProtKB-UniRule"/>
</dbReference>
<dbReference type="EC" id="2.5.1.60" evidence="2 9"/>
<dbReference type="FunFam" id="1.25.40.120:FF:000035">
    <property type="entry name" value="Geranylgeranyl transferase type-2 subunit alpha"/>
    <property type="match status" value="1"/>
</dbReference>
<evidence type="ECO:0000313" key="11">
    <source>
        <dbReference type="Proteomes" id="UP001154078"/>
    </source>
</evidence>
<dbReference type="PANTHER" id="PTHR11129">
    <property type="entry name" value="PROTEIN FARNESYLTRANSFERASE ALPHA SUBUNIT/RAB GERANYLGERANYL TRANSFERASE ALPHA SUBUNIT"/>
    <property type="match status" value="1"/>
</dbReference>
<comment type="similarity">
    <text evidence="1 9">Belongs to the protein prenyltransferase subunit alpha family.</text>
</comment>
<protein>
    <recommendedName>
        <fullName evidence="3 9">Geranylgeranyl transferase type-2 subunit alpha</fullName>
        <ecNumber evidence="2 9">2.5.1.60</ecNumber>
    </recommendedName>
    <alternativeName>
        <fullName evidence="7 9">Geranylgeranyl transferase type II subunit alpha</fullName>
    </alternativeName>
</protein>
<evidence type="ECO:0000256" key="4">
    <source>
        <dbReference type="ARBA" id="ARBA00022602"/>
    </source>
</evidence>
<evidence type="ECO:0000256" key="9">
    <source>
        <dbReference type="RuleBase" id="RU367120"/>
    </source>
</evidence>
<dbReference type="GO" id="GO:0004663">
    <property type="term" value="F:Rab geranylgeranyltransferase activity"/>
    <property type="evidence" value="ECO:0007669"/>
    <property type="project" value="UniProtKB-UniRule"/>
</dbReference>
<evidence type="ECO:0000256" key="3">
    <source>
        <dbReference type="ARBA" id="ARBA00014772"/>
    </source>
</evidence>
<dbReference type="InterPro" id="IPR019734">
    <property type="entry name" value="TPR_rpt"/>
</dbReference>
<evidence type="ECO:0000256" key="1">
    <source>
        <dbReference type="ARBA" id="ARBA00006734"/>
    </source>
</evidence>
<comment type="catalytic activity">
    <reaction evidence="8 9">
        <text>geranylgeranyl diphosphate + L-cysteinyl-[protein] = S-geranylgeranyl-L-cysteinyl-[protein] + diphosphate</text>
        <dbReference type="Rhea" id="RHEA:21240"/>
        <dbReference type="Rhea" id="RHEA-COMP:10131"/>
        <dbReference type="Rhea" id="RHEA-COMP:11537"/>
        <dbReference type="ChEBI" id="CHEBI:29950"/>
        <dbReference type="ChEBI" id="CHEBI:33019"/>
        <dbReference type="ChEBI" id="CHEBI:57533"/>
        <dbReference type="ChEBI" id="CHEBI:86021"/>
        <dbReference type="EC" id="2.5.1.60"/>
    </reaction>
</comment>
<evidence type="ECO:0000256" key="7">
    <source>
        <dbReference type="ARBA" id="ARBA00031267"/>
    </source>
</evidence>
<evidence type="ECO:0000256" key="2">
    <source>
        <dbReference type="ARBA" id="ARBA00012656"/>
    </source>
</evidence>
<keyword evidence="11" id="KW-1185">Reference proteome</keyword>
<dbReference type="Pfam" id="PF01239">
    <property type="entry name" value="PPTA"/>
    <property type="match status" value="4"/>
</dbReference>
<keyword evidence="6" id="KW-0677">Repeat</keyword>
<dbReference type="AlphaFoldDB" id="A0A9P0B3I2"/>
<gene>
    <name evidence="10" type="ORF">MELIAE_LOCUS7590</name>
</gene>
<reference evidence="10" key="1">
    <citation type="submission" date="2021-12" db="EMBL/GenBank/DDBJ databases">
        <authorList>
            <person name="King R."/>
        </authorList>
    </citation>
    <scope>NUCLEOTIDE SEQUENCE</scope>
</reference>
<keyword evidence="4 9" id="KW-0637">Prenyltransferase</keyword>
<dbReference type="Pfam" id="PF13181">
    <property type="entry name" value="TPR_8"/>
    <property type="match status" value="1"/>
</dbReference>
<proteinExistence type="inferred from homology"/>
<sequence>MHGRLKVKTTEEQRIEKHKQQQKKLAAYRMGMKQILSTRSIDSYEPESLAICTQILSGNPDIYTLWNIRKEIILIEIEKSKSNDIEGEDQLTKFLDNEIGLTETCLKSNPKSYGAWHHRYWVLLHHPNPNWTREFNLISMYLSYDDRNFHVWDYRRLILQKKGETLENEIKFSTNLLNENFSNYSSWHYRSTLRKLDADTVGNELTLVQNAVFTDPADSSAWFYLRWVLSHPNIPCGDKEEALESFEQLQELEPECKWVLLAKCWLTGSLCLNDKKHVDKRVEYYQQLIKLDPQRKGQYEDYLKAAETKKAVGDN</sequence>
<evidence type="ECO:0000256" key="8">
    <source>
        <dbReference type="ARBA" id="ARBA00047658"/>
    </source>
</evidence>
<dbReference type="EMBL" id="OV121136">
    <property type="protein sequence ID" value="CAH0556702.1"/>
    <property type="molecule type" value="Genomic_DNA"/>
</dbReference>
<comment type="function">
    <text evidence="9">Catalyzes the transfer of a geranyl-geranyl moiety from geranyl-geranyl pyrophosphate to cysteines occuring in specific C-terminal amino acid sequences.</text>
</comment>
<name>A0A9P0B3I2_BRAAE</name>
<dbReference type="GO" id="GO:0005968">
    <property type="term" value="C:Rab-protein geranylgeranyltransferase complex"/>
    <property type="evidence" value="ECO:0007669"/>
    <property type="project" value="TreeGrafter"/>
</dbReference>
<keyword evidence="5 9" id="KW-0808">Transferase</keyword>
<evidence type="ECO:0000256" key="6">
    <source>
        <dbReference type="ARBA" id="ARBA00022737"/>
    </source>
</evidence>
<dbReference type="SUPFAM" id="SSF48439">
    <property type="entry name" value="Protein prenylyltransferase"/>
    <property type="match status" value="1"/>
</dbReference>
<dbReference type="PROSITE" id="PS51147">
    <property type="entry name" value="PFTA"/>
    <property type="match status" value="4"/>
</dbReference>
<evidence type="ECO:0000313" key="10">
    <source>
        <dbReference type="EMBL" id="CAH0556702.1"/>
    </source>
</evidence>
<dbReference type="InterPro" id="IPR002088">
    <property type="entry name" value="Prenyl_trans_a"/>
</dbReference>
<dbReference type="Gene3D" id="1.25.40.120">
    <property type="entry name" value="Protein prenylyltransferase"/>
    <property type="match status" value="1"/>
</dbReference>
<accession>A0A9P0B3I2</accession>